<name>A0ABR2PKF7_9ROSI</name>
<accession>A0ABR2PKF7</accession>
<gene>
    <name evidence="1" type="ORF">V6N11_030246</name>
</gene>
<dbReference type="EMBL" id="JBBPBN010000057">
    <property type="protein sequence ID" value="KAK8988872.1"/>
    <property type="molecule type" value="Genomic_DNA"/>
</dbReference>
<evidence type="ECO:0000313" key="2">
    <source>
        <dbReference type="Proteomes" id="UP001396334"/>
    </source>
</evidence>
<proteinExistence type="predicted"/>
<evidence type="ECO:0000313" key="1">
    <source>
        <dbReference type="EMBL" id="KAK8988872.1"/>
    </source>
</evidence>
<organism evidence="1 2">
    <name type="scientific">Hibiscus sabdariffa</name>
    <name type="common">roselle</name>
    <dbReference type="NCBI Taxonomy" id="183260"/>
    <lineage>
        <taxon>Eukaryota</taxon>
        <taxon>Viridiplantae</taxon>
        <taxon>Streptophyta</taxon>
        <taxon>Embryophyta</taxon>
        <taxon>Tracheophyta</taxon>
        <taxon>Spermatophyta</taxon>
        <taxon>Magnoliopsida</taxon>
        <taxon>eudicotyledons</taxon>
        <taxon>Gunneridae</taxon>
        <taxon>Pentapetalae</taxon>
        <taxon>rosids</taxon>
        <taxon>malvids</taxon>
        <taxon>Malvales</taxon>
        <taxon>Malvaceae</taxon>
        <taxon>Malvoideae</taxon>
        <taxon>Hibiscus</taxon>
    </lineage>
</organism>
<comment type="caution">
    <text evidence="1">The sequence shown here is derived from an EMBL/GenBank/DDBJ whole genome shotgun (WGS) entry which is preliminary data.</text>
</comment>
<dbReference type="Proteomes" id="UP001396334">
    <property type="component" value="Unassembled WGS sequence"/>
</dbReference>
<sequence>MGFYFLAIDCASFGDFDCVSVVVGEKRDANQAIIQVEPSVKGTNLPHHSHSLPRSNTLPIHQTFPLKLPEEKPMLSRTEYATVLELVAIAFHRLASKSPKLLPAPIHVPPSLILKFSSN</sequence>
<protein>
    <submittedName>
        <fullName evidence="1">Uncharacterized protein</fullName>
    </submittedName>
</protein>
<reference evidence="1 2" key="1">
    <citation type="journal article" date="2024" name="G3 (Bethesda)">
        <title>Genome assembly of Hibiscus sabdariffa L. provides insights into metabolisms of medicinal natural products.</title>
        <authorList>
            <person name="Kim T."/>
        </authorList>
    </citation>
    <scope>NUCLEOTIDE SEQUENCE [LARGE SCALE GENOMIC DNA]</scope>
    <source>
        <strain evidence="1">TK-2024</strain>
        <tissue evidence="1">Old leaves</tissue>
    </source>
</reference>
<keyword evidence="2" id="KW-1185">Reference proteome</keyword>